<dbReference type="Proteomes" id="UP001210925">
    <property type="component" value="Unassembled WGS sequence"/>
</dbReference>
<keyword evidence="4" id="KW-1185">Reference proteome</keyword>
<dbReference type="Pfam" id="PF13855">
    <property type="entry name" value="LRR_8"/>
    <property type="match status" value="1"/>
</dbReference>
<dbReference type="PROSITE" id="PS51450">
    <property type="entry name" value="LRR"/>
    <property type="match status" value="7"/>
</dbReference>
<reference evidence="3" key="1">
    <citation type="submission" date="2020-05" db="EMBL/GenBank/DDBJ databases">
        <title>Phylogenomic resolution of chytrid fungi.</title>
        <authorList>
            <person name="Stajich J.E."/>
            <person name="Amses K."/>
            <person name="Simmons R."/>
            <person name="Seto K."/>
            <person name="Myers J."/>
            <person name="Bonds A."/>
            <person name="Quandt C.A."/>
            <person name="Barry K."/>
            <person name="Liu P."/>
            <person name="Grigoriev I."/>
            <person name="Longcore J.E."/>
            <person name="James T.Y."/>
        </authorList>
    </citation>
    <scope>NUCLEOTIDE SEQUENCE</scope>
    <source>
        <strain evidence="3">PLAUS21</strain>
    </source>
</reference>
<evidence type="ECO:0000256" key="1">
    <source>
        <dbReference type="ARBA" id="ARBA00022614"/>
    </source>
</evidence>
<dbReference type="InterPro" id="IPR025875">
    <property type="entry name" value="Leu-rich_rpt_4"/>
</dbReference>
<dbReference type="SMART" id="SM00365">
    <property type="entry name" value="LRR_SD22"/>
    <property type="match status" value="10"/>
</dbReference>
<dbReference type="EMBL" id="JADGKB010000079">
    <property type="protein sequence ID" value="KAJ3254726.1"/>
    <property type="molecule type" value="Genomic_DNA"/>
</dbReference>
<comment type="caution">
    <text evidence="3">The sequence shown here is derived from an EMBL/GenBank/DDBJ whole genome shotgun (WGS) entry which is preliminary data.</text>
</comment>
<evidence type="ECO:0000256" key="2">
    <source>
        <dbReference type="ARBA" id="ARBA00022737"/>
    </source>
</evidence>
<sequence>MEKLKWASFRNNFLRDITKLSKYTNLEELSVEKNEITNIDCLANLHSLTKLDASANRISQVENGSFKSLMFLCLEKNLIKSLRPFAKISSLLELCKYLYNLDVGDNLITHSFTTFPLKELPKLIILDLTLNAVCKVPNFRLFTIFHLNRLKILNGTGITVKDQAQAKEMYMGKLTIELLGEKIGHFNFKNITELDLRNCKIREIDCLAGGEFRSLRKLNFDNNLLVNIDCFTTLCGLRHLSLNNNKIERLLSVDQVANGKPDDVAKPYLKSLLPNLEELYLGYNSIARISDLGLHRMPQLKILYLQGNKIGRVDGLEQMTNLIELVLDKNQIKQIDPLSFLSLINLRELHIKENRLKTLANFDCLPNLQILFLTNNRIHEMSEIEVSNINVENEIAKKQLYRIGLVIRFPHIMGIDGKEVTNEERQRAHTFYLEQCLIREDPVSKIVANSQNNNIMGSAINPKNTVKITSVVLDGLEMKLSANSGFGVGRP</sequence>
<dbReference type="SUPFAM" id="SSF52058">
    <property type="entry name" value="L domain-like"/>
    <property type="match status" value="1"/>
</dbReference>
<gene>
    <name evidence="3" type="ORF">HK103_006878</name>
</gene>
<accession>A0AAD5UCU7</accession>
<evidence type="ECO:0000313" key="4">
    <source>
        <dbReference type="Proteomes" id="UP001210925"/>
    </source>
</evidence>
<keyword evidence="2" id="KW-0677">Repeat</keyword>
<dbReference type="AlphaFoldDB" id="A0AAD5UCU7"/>
<dbReference type="PANTHER" id="PTHR46652:SF3">
    <property type="entry name" value="LEUCINE-RICH REPEAT-CONTAINING PROTEIN 9"/>
    <property type="match status" value="1"/>
</dbReference>
<protein>
    <submittedName>
        <fullName evidence="3">Uncharacterized protein</fullName>
    </submittedName>
</protein>
<dbReference type="InterPro" id="IPR032675">
    <property type="entry name" value="LRR_dom_sf"/>
</dbReference>
<dbReference type="SMART" id="SM00369">
    <property type="entry name" value="LRR_TYP"/>
    <property type="match status" value="8"/>
</dbReference>
<dbReference type="Gene3D" id="3.80.10.10">
    <property type="entry name" value="Ribonuclease Inhibitor"/>
    <property type="match status" value="4"/>
</dbReference>
<name>A0AAD5UCU7_9FUNG</name>
<dbReference type="InterPro" id="IPR003591">
    <property type="entry name" value="Leu-rich_rpt_typical-subtyp"/>
</dbReference>
<dbReference type="InterPro" id="IPR050836">
    <property type="entry name" value="SDS22/Internalin_LRR"/>
</dbReference>
<keyword evidence="1" id="KW-0433">Leucine-rich repeat</keyword>
<dbReference type="Pfam" id="PF12799">
    <property type="entry name" value="LRR_4"/>
    <property type="match status" value="2"/>
</dbReference>
<dbReference type="InterPro" id="IPR001611">
    <property type="entry name" value="Leu-rich_rpt"/>
</dbReference>
<dbReference type="PANTHER" id="PTHR46652">
    <property type="entry name" value="LEUCINE-RICH REPEAT AND IQ DOMAIN-CONTAINING PROTEIN 1-RELATED"/>
    <property type="match status" value="1"/>
</dbReference>
<proteinExistence type="predicted"/>
<organism evidence="3 4">
    <name type="scientific">Boothiomyces macroporosus</name>
    <dbReference type="NCBI Taxonomy" id="261099"/>
    <lineage>
        <taxon>Eukaryota</taxon>
        <taxon>Fungi</taxon>
        <taxon>Fungi incertae sedis</taxon>
        <taxon>Chytridiomycota</taxon>
        <taxon>Chytridiomycota incertae sedis</taxon>
        <taxon>Chytridiomycetes</taxon>
        <taxon>Rhizophydiales</taxon>
        <taxon>Terramycetaceae</taxon>
        <taxon>Boothiomyces</taxon>
    </lineage>
</organism>
<evidence type="ECO:0000313" key="3">
    <source>
        <dbReference type="EMBL" id="KAJ3254726.1"/>
    </source>
</evidence>